<sequence length="54" mass="6056">MTEDKKQAKFEEVKGEAKEAAGKVLGDKKLEVEGLIEKELGKEKEPVEDLKNKL</sequence>
<dbReference type="Proteomes" id="UP000217465">
    <property type="component" value="Unassembled WGS sequence"/>
</dbReference>
<comment type="caution">
    <text evidence="2">The sequence shown here is derived from an EMBL/GenBank/DDBJ whole genome shotgun (WGS) entry which is preliminary data.</text>
</comment>
<organism evidence="2 3">
    <name type="scientific">Streptococcus parauberis</name>
    <dbReference type="NCBI Taxonomy" id="1348"/>
    <lineage>
        <taxon>Bacteria</taxon>
        <taxon>Bacillati</taxon>
        <taxon>Bacillota</taxon>
        <taxon>Bacilli</taxon>
        <taxon>Lactobacillales</taxon>
        <taxon>Streptococcaceae</taxon>
        <taxon>Streptococcus</taxon>
    </lineage>
</organism>
<proteinExistence type="predicted"/>
<dbReference type="Proteomes" id="UP001180515">
    <property type="component" value="Unassembled WGS sequence"/>
</dbReference>
<accession>A0A0E2UGU9</accession>
<dbReference type="InterPro" id="IPR036629">
    <property type="entry name" value="YjbJ_sf"/>
</dbReference>
<evidence type="ECO:0000313" key="2">
    <source>
        <dbReference type="EMBL" id="PCH13588.1"/>
    </source>
</evidence>
<evidence type="ECO:0000313" key="1">
    <source>
        <dbReference type="EMBL" id="MDT2731233.1"/>
    </source>
</evidence>
<gene>
    <name evidence="2" type="ORF">A9Y57_00221</name>
    <name evidence="1" type="ORF">P7G31_03050</name>
</gene>
<dbReference type="RefSeq" id="WP_003107931.1">
    <property type="nucleotide sequence ID" value="NZ_BAWT01000018.1"/>
</dbReference>
<dbReference type="EMBL" id="JARQAG010000002">
    <property type="protein sequence ID" value="MDT2731233.1"/>
    <property type="molecule type" value="Genomic_DNA"/>
</dbReference>
<reference evidence="1" key="2">
    <citation type="submission" date="2023-03" db="EMBL/GenBank/DDBJ databases">
        <authorList>
            <person name="Shen W."/>
            <person name="Cai J."/>
        </authorList>
    </citation>
    <scope>NUCLEOTIDE SEQUENCE</scope>
    <source>
        <strain evidence="1">P82-2</strain>
    </source>
</reference>
<name>A0A0E2UGU9_9STRE</name>
<dbReference type="EMBL" id="NSGR01000004">
    <property type="protein sequence ID" value="PCH13588.1"/>
    <property type="molecule type" value="Genomic_DNA"/>
</dbReference>
<dbReference type="SUPFAM" id="SSF69047">
    <property type="entry name" value="Hypothetical protein YjbJ"/>
    <property type="match status" value="1"/>
</dbReference>
<reference evidence="2 3" key="1">
    <citation type="submission" date="2016-06" db="EMBL/GenBank/DDBJ databases">
        <authorList>
            <person name="Haines A.N."/>
            <person name="Council K.R."/>
        </authorList>
    </citation>
    <scope>NUCLEOTIDE SEQUENCE [LARGE SCALE GENOMIC DNA]</scope>
    <source>
        <strain evidence="2 3">SP158-29</strain>
    </source>
</reference>
<protein>
    <submittedName>
        <fullName evidence="1">CsbD family protein</fullName>
    </submittedName>
    <submittedName>
        <fullName evidence="2">CsbD-like protein</fullName>
    </submittedName>
</protein>
<dbReference type="AlphaFoldDB" id="A0A0E2UGU9"/>
<evidence type="ECO:0000313" key="3">
    <source>
        <dbReference type="Proteomes" id="UP000217465"/>
    </source>
</evidence>